<dbReference type="Gene3D" id="1.10.357.10">
    <property type="entry name" value="Tetracycline Repressor, domain 2"/>
    <property type="match status" value="1"/>
</dbReference>
<dbReference type="HOGENOM" id="CLU_069356_39_4_11"/>
<evidence type="ECO:0000256" key="2">
    <source>
        <dbReference type="PROSITE-ProRule" id="PRU00335"/>
    </source>
</evidence>
<organism evidence="5">
    <name type="scientific">Mycobacterium triplex</name>
    <dbReference type="NCBI Taxonomy" id="47839"/>
    <lineage>
        <taxon>Bacteria</taxon>
        <taxon>Bacillati</taxon>
        <taxon>Actinomycetota</taxon>
        <taxon>Actinomycetes</taxon>
        <taxon>Mycobacteriales</taxon>
        <taxon>Mycobacteriaceae</taxon>
        <taxon>Mycobacterium</taxon>
        <taxon>Mycobacterium simiae complex</taxon>
    </lineage>
</organism>
<name>A0A024K0V7_9MYCO</name>
<dbReference type="PRINTS" id="PR00455">
    <property type="entry name" value="HTHTETR"/>
</dbReference>
<dbReference type="Pfam" id="PF00440">
    <property type="entry name" value="TetR_N"/>
    <property type="match status" value="1"/>
</dbReference>
<dbReference type="EMBL" id="HG964446">
    <property type="protein sequence ID" value="CDO89464.1"/>
    <property type="molecule type" value="Genomic_DNA"/>
</dbReference>
<protein>
    <submittedName>
        <fullName evidence="5">TetR family transcriptional regulator</fullName>
    </submittedName>
</protein>
<sequence>MGRKGWGGAPPADDEEARKRIIDAALRSIERRGPQHTSLSVIADDLGVTRPTIYRYFATLDELVTAASDVALGGWTARIADLTAGNGDPVELLVEAVAYLVEQLPEEPVLMMLLETDQSRLMSRQMVLGESIRRSRVILERTEIDWAALGYRGKDFDDLVEYLLRIIQSMVLVPPDPPRSAAELRAVLRHWIGPVVKTPPRSVASRARTPRAARRRPRRPR</sequence>
<dbReference type="GO" id="GO:0003700">
    <property type="term" value="F:DNA-binding transcription factor activity"/>
    <property type="evidence" value="ECO:0007669"/>
    <property type="project" value="TreeGrafter"/>
</dbReference>
<dbReference type="PANTHER" id="PTHR30055:SF146">
    <property type="entry name" value="HTH-TYPE TRANSCRIPTIONAL DUAL REGULATOR CECR"/>
    <property type="match status" value="1"/>
</dbReference>
<dbReference type="InterPro" id="IPR050109">
    <property type="entry name" value="HTH-type_TetR-like_transc_reg"/>
</dbReference>
<feature type="DNA-binding region" description="H-T-H motif" evidence="2">
    <location>
        <begin position="38"/>
        <end position="57"/>
    </location>
</feature>
<proteinExistence type="predicted"/>
<dbReference type="AlphaFoldDB" id="A0A024K0V7"/>
<feature type="region of interest" description="Disordered" evidence="3">
    <location>
        <begin position="200"/>
        <end position="221"/>
    </location>
</feature>
<reference evidence="5" key="2">
    <citation type="submission" date="2014-04" db="EMBL/GenBank/DDBJ databases">
        <authorList>
            <person name="Urmite Genomes U."/>
        </authorList>
    </citation>
    <scope>NUCLEOTIDE SEQUENCE</scope>
    <source>
        <strain evidence="5">DSM 44626</strain>
    </source>
</reference>
<dbReference type="RefSeq" id="WP_036470095.1">
    <property type="nucleotide sequence ID" value="NZ_HG964446.1"/>
</dbReference>
<dbReference type="STRING" id="47839.BN973_03840"/>
<dbReference type="InterPro" id="IPR009057">
    <property type="entry name" value="Homeodomain-like_sf"/>
</dbReference>
<dbReference type="SUPFAM" id="SSF46689">
    <property type="entry name" value="Homeodomain-like"/>
    <property type="match status" value="1"/>
</dbReference>
<evidence type="ECO:0000256" key="3">
    <source>
        <dbReference type="SAM" id="MobiDB-lite"/>
    </source>
</evidence>
<dbReference type="InterPro" id="IPR001647">
    <property type="entry name" value="HTH_TetR"/>
</dbReference>
<accession>A0A024K0V7</accession>
<gene>
    <name evidence="5" type="ORF">BN973_03840</name>
</gene>
<dbReference type="PROSITE" id="PS50977">
    <property type="entry name" value="HTH_TETR_2"/>
    <property type="match status" value="1"/>
</dbReference>
<evidence type="ECO:0000256" key="1">
    <source>
        <dbReference type="ARBA" id="ARBA00023125"/>
    </source>
</evidence>
<keyword evidence="1 2" id="KW-0238">DNA-binding</keyword>
<evidence type="ECO:0000313" key="5">
    <source>
        <dbReference type="EMBL" id="CDO89464.1"/>
    </source>
</evidence>
<feature type="domain" description="HTH tetR-type" evidence="4">
    <location>
        <begin position="15"/>
        <end position="75"/>
    </location>
</feature>
<dbReference type="OrthoDB" id="3212503at2"/>
<reference evidence="5" key="1">
    <citation type="journal article" date="2014" name="Genome Announc.">
        <title>Draft Genome Sequence of Mycobacterium triplex DSM 44626.</title>
        <authorList>
            <person name="Sassi M."/>
            <person name="Croce O."/>
            <person name="Robert C."/>
            <person name="Raoult D."/>
            <person name="Drancourt M."/>
        </authorList>
    </citation>
    <scope>NUCLEOTIDE SEQUENCE [LARGE SCALE GENOMIC DNA]</scope>
    <source>
        <strain evidence="5">DSM 44626</strain>
    </source>
</reference>
<dbReference type="eggNOG" id="COG1309">
    <property type="taxonomic scope" value="Bacteria"/>
</dbReference>
<dbReference type="Proteomes" id="UP000028880">
    <property type="component" value="Unassembled WGS sequence"/>
</dbReference>
<feature type="compositionally biased region" description="Basic residues" evidence="3">
    <location>
        <begin position="208"/>
        <end position="221"/>
    </location>
</feature>
<evidence type="ECO:0000259" key="4">
    <source>
        <dbReference type="PROSITE" id="PS50977"/>
    </source>
</evidence>
<dbReference type="GO" id="GO:0000976">
    <property type="term" value="F:transcription cis-regulatory region binding"/>
    <property type="evidence" value="ECO:0007669"/>
    <property type="project" value="TreeGrafter"/>
</dbReference>
<dbReference type="PANTHER" id="PTHR30055">
    <property type="entry name" value="HTH-TYPE TRANSCRIPTIONAL REGULATOR RUTR"/>
    <property type="match status" value="1"/>
</dbReference>